<dbReference type="PROSITE" id="PS50943">
    <property type="entry name" value="HTH_CROC1"/>
    <property type="match status" value="1"/>
</dbReference>
<dbReference type="InterPro" id="IPR010359">
    <property type="entry name" value="IrrE_HExxH"/>
</dbReference>
<evidence type="ECO:0000256" key="1">
    <source>
        <dbReference type="ARBA" id="ARBA00007227"/>
    </source>
</evidence>
<dbReference type="InterPro" id="IPR052345">
    <property type="entry name" value="Rad_response_metalloprotease"/>
</dbReference>
<feature type="domain" description="HTH cro/C1-type" evidence="2">
    <location>
        <begin position="34"/>
        <end position="89"/>
    </location>
</feature>
<dbReference type="InterPro" id="IPR010982">
    <property type="entry name" value="Lambda_DNA-bd_dom_sf"/>
</dbReference>
<dbReference type="Proteomes" id="UP000588586">
    <property type="component" value="Unassembled WGS sequence"/>
</dbReference>
<dbReference type="PANTHER" id="PTHR43236:SF1">
    <property type="entry name" value="BLL7220 PROTEIN"/>
    <property type="match status" value="1"/>
</dbReference>
<comment type="caution">
    <text evidence="3">The sequence shown here is derived from an EMBL/GenBank/DDBJ whole genome shotgun (WGS) entry which is preliminary data.</text>
</comment>
<comment type="similarity">
    <text evidence="1">Belongs to the short-chain fatty acyl-CoA assimilation regulator (ScfR) family.</text>
</comment>
<dbReference type="RefSeq" id="WP_171244052.1">
    <property type="nucleotide sequence ID" value="NZ_JABEPQ010000002.1"/>
</dbReference>
<dbReference type="Gene3D" id="1.10.10.2910">
    <property type="match status" value="1"/>
</dbReference>
<proteinExistence type="inferred from homology"/>
<dbReference type="Pfam" id="PF01381">
    <property type="entry name" value="HTH_3"/>
    <property type="match status" value="1"/>
</dbReference>
<dbReference type="InterPro" id="IPR001387">
    <property type="entry name" value="Cro/C1-type_HTH"/>
</dbReference>
<dbReference type="GO" id="GO:0003677">
    <property type="term" value="F:DNA binding"/>
    <property type="evidence" value="ECO:0007669"/>
    <property type="project" value="InterPro"/>
</dbReference>
<sequence length="385" mass="42032">MKRVGGRRGARKASIDVSTAEARQAALVFDPSRLTTARELREMSQVELARTVTGLTAASISQFERGHTNPSAATLQKVSAALGVPVQFFQRRSHATAPVPDPYFRSLRSTSAADRRRSRALAGLVHEFVAEIENHVTLPDLDLPDLAGPSGVDEHAGFEMFETLAARARGHLGVLPGPVGNVVQHIERAGVVTARLRVGADKIDAFSVPYRDRPVVILGSDKGLRDRSRFDAAHELGHLLLHRPDQAGTRLAENQAHRFAAAFLLPRTEIEPLLPTRPDWRVLLELKQTWHVSLGALLHRAKSLGVMSEQTYVQALKVMSARGWRKNEPADLGPPESPLLLPAAVRATASQGVTVEELAQRAGLPLAEVLRLLEPSLDPRPRVVF</sequence>
<evidence type="ECO:0000313" key="3">
    <source>
        <dbReference type="EMBL" id="NNM47029.1"/>
    </source>
</evidence>
<name>A0A849HIK2_9MICO</name>
<protein>
    <submittedName>
        <fullName evidence="3">ImmA/IrrE family metallo-endopeptidase</fullName>
    </submittedName>
</protein>
<dbReference type="SUPFAM" id="SSF47413">
    <property type="entry name" value="lambda repressor-like DNA-binding domains"/>
    <property type="match status" value="1"/>
</dbReference>
<dbReference type="Pfam" id="PF06114">
    <property type="entry name" value="Peptidase_M78"/>
    <property type="match status" value="1"/>
</dbReference>
<dbReference type="SMART" id="SM00530">
    <property type="entry name" value="HTH_XRE"/>
    <property type="match status" value="1"/>
</dbReference>
<dbReference type="EMBL" id="JABEPQ010000002">
    <property type="protein sequence ID" value="NNM47029.1"/>
    <property type="molecule type" value="Genomic_DNA"/>
</dbReference>
<accession>A0A849HIK2</accession>
<organism evidence="3 4">
    <name type="scientific">Knoellia koreensis</name>
    <dbReference type="NCBI Taxonomy" id="2730921"/>
    <lineage>
        <taxon>Bacteria</taxon>
        <taxon>Bacillati</taxon>
        <taxon>Actinomycetota</taxon>
        <taxon>Actinomycetes</taxon>
        <taxon>Micrococcales</taxon>
        <taxon>Intrasporangiaceae</taxon>
        <taxon>Knoellia</taxon>
    </lineage>
</organism>
<dbReference type="PANTHER" id="PTHR43236">
    <property type="entry name" value="ANTITOXIN HIGA1"/>
    <property type="match status" value="1"/>
</dbReference>
<dbReference type="CDD" id="cd00093">
    <property type="entry name" value="HTH_XRE"/>
    <property type="match status" value="1"/>
</dbReference>
<dbReference type="Gene3D" id="1.10.260.40">
    <property type="entry name" value="lambda repressor-like DNA-binding domains"/>
    <property type="match status" value="1"/>
</dbReference>
<evidence type="ECO:0000259" key="2">
    <source>
        <dbReference type="PROSITE" id="PS50943"/>
    </source>
</evidence>
<dbReference type="AlphaFoldDB" id="A0A849HIK2"/>
<gene>
    <name evidence="3" type="ORF">HJG52_13570</name>
</gene>
<keyword evidence="4" id="KW-1185">Reference proteome</keyword>
<evidence type="ECO:0000313" key="4">
    <source>
        <dbReference type="Proteomes" id="UP000588586"/>
    </source>
</evidence>
<reference evidence="3 4" key="1">
    <citation type="submission" date="2020-04" db="EMBL/GenBank/DDBJ databases">
        <title>Knoellia sp. isolate from air conditioner.</title>
        <authorList>
            <person name="Chea S."/>
            <person name="Kim D.-U."/>
        </authorList>
    </citation>
    <scope>NUCLEOTIDE SEQUENCE [LARGE SCALE GENOMIC DNA]</scope>
    <source>
        <strain evidence="3 4">DB2414S</strain>
    </source>
</reference>